<evidence type="ECO:0000256" key="5">
    <source>
        <dbReference type="ARBA" id="ARBA00023157"/>
    </source>
</evidence>
<feature type="site" description="Deprotonates C-terminal active site Cys" evidence="9">
    <location>
        <position position="25"/>
    </location>
</feature>
<dbReference type="InterPro" id="IPR005746">
    <property type="entry name" value="Thioredoxin"/>
</dbReference>
<feature type="active site" description="Nucleophile" evidence="9">
    <location>
        <position position="34"/>
    </location>
</feature>
<evidence type="ECO:0000256" key="10">
    <source>
        <dbReference type="PIRSR" id="PIRSR000077-4"/>
    </source>
</evidence>
<dbReference type="GO" id="GO:0005829">
    <property type="term" value="C:cytosol"/>
    <property type="evidence" value="ECO:0007669"/>
    <property type="project" value="TreeGrafter"/>
</dbReference>
<evidence type="ECO:0000313" key="12">
    <source>
        <dbReference type="EMBL" id="RAQ30829.1"/>
    </source>
</evidence>
<dbReference type="Proteomes" id="UP000249377">
    <property type="component" value="Unassembled WGS sequence"/>
</dbReference>
<protein>
    <recommendedName>
        <fullName evidence="2 7">Thioredoxin</fullName>
    </recommendedName>
</protein>
<feature type="site" description="Contributes to redox potential value" evidence="9">
    <location>
        <position position="33"/>
    </location>
</feature>
<dbReference type="EMBL" id="QLYR01000001">
    <property type="protein sequence ID" value="RAQ30829.1"/>
    <property type="molecule type" value="Genomic_DNA"/>
</dbReference>
<dbReference type="PROSITE" id="PS51354">
    <property type="entry name" value="GLUTAREDOXIN_2"/>
    <property type="match status" value="1"/>
</dbReference>
<reference evidence="12 13" key="1">
    <citation type="submission" date="2018-06" db="EMBL/GenBank/DDBJ databases">
        <title>Noncontiguous genome sequence of Ruminococcaceae bacterium ASD2818.</title>
        <authorList>
            <person name="Chaplin A.V."/>
            <person name="Sokolova S.R."/>
            <person name="Kochetkova T.O."/>
            <person name="Goltsov A.Y."/>
            <person name="Trofimov D.Y."/>
            <person name="Efimov B.A."/>
        </authorList>
    </citation>
    <scope>NUCLEOTIDE SEQUENCE [LARGE SCALE GENOMIC DNA]</scope>
    <source>
        <strain evidence="12 13">ASD2818</strain>
    </source>
</reference>
<dbReference type="PANTHER" id="PTHR45663">
    <property type="entry name" value="GEO12009P1"/>
    <property type="match status" value="1"/>
</dbReference>
<dbReference type="PROSITE" id="PS00194">
    <property type="entry name" value="THIOREDOXIN_1"/>
    <property type="match status" value="1"/>
</dbReference>
<dbReference type="PIRSF" id="PIRSF000077">
    <property type="entry name" value="Thioredoxin"/>
    <property type="match status" value="1"/>
</dbReference>
<dbReference type="GO" id="GO:0045454">
    <property type="term" value="P:cell redox homeostasis"/>
    <property type="evidence" value="ECO:0007669"/>
    <property type="project" value="TreeGrafter"/>
</dbReference>
<keyword evidence="3" id="KW-0813">Transport</keyword>
<dbReference type="AlphaFoldDB" id="A0A328UHX2"/>
<comment type="similarity">
    <text evidence="1 8">Belongs to the thioredoxin family.</text>
</comment>
<evidence type="ECO:0000256" key="6">
    <source>
        <dbReference type="ARBA" id="ARBA00023284"/>
    </source>
</evidence>
<evidence type="ECO:0000313" key="13">
    <source>
        <dbReference type="Proteomes" id="UP000249377"/>
    </source>
</evidence>
<evidence type="ECO:0000256" key="7">
    <source>
        <dbReference type="NCBIfam" id="TIGR01068"/>
    </source>
</evidence>
<dbReference type="InterPro" id="IPR017937">
    <property type="entry name" value="Thioredoxin_CS"/>
</dbReference>
<keyword evidence="6 10" id="KW-0676">Redox-active center</keyword>
<evidence type="ECO:0000256" key="8">
    <source>
        <dbReference type="PIRNR" id="PIRNR000077"/>
    </source>
</evidence>
<evidence type="ECO:0000256" key="9">
    <source>
        <dbReference type="PIRSR" id="PIRSR000077-1"/>
    </source>
</evidence>
<accession>A0A328UHX2</accession>
<sequence length="107" mass="11657">MAEVIHATKNDFDKLLADNAVVLVDFWATWCGPCRMVAPIMEQLAVKYAGRAVIAKVDVDEQNELAERFSVMSIPTVIVFKNGTAAAKSVGSRSFDNYCDMLDGALA</sequence>
<dbReference type="FunFam" id="3.40.30.10:FF:000001">
    <property type="entry name" value="Thioredoxin"/>
    <property type="match status" value="1"/>
</dbReference>
<feature type="disulfide bond" description="Redox-active" evidence="10">
    <location>
        <begin position="31"/>
        <end position="34"/>
    </location>
</feature>
<dbReference type="SUPFAM" id="SSF52833">
    <property type="entry name" value="Thioredoxin-like"/>
    <property type="match status" value="1"/>
</dbReference>
<evidence type="ECO:0000256" key="3">
    <source>
        <dbReference type="ARBA" id="ARBA00022448"/>
    </source>
</evidence>
<keyword evidence="4" id="KW-0249">Electron transport</keyword>
<keyword evidence="13" id="KW-1185">Reference proteome</keyword>
<dbReference type="PANTHER" id="PTHR45663:SF11">
    <property type="entry name" value="GEO12009P1"/>
    <property type="match status" value="1"/>
</dbReference>
<dbReference type="PROSITE" id="PS51352">
    <property type="entry name" value="THIOREDOXIN_2"/>
    <property type="match status" value="1"/>
</dbReference>
<feature type="site" description="Contributes to redox potential value" evidence="9">
    <location>
        <position position="32"/>
    </location>
</feature>
<proteinExistence type="inferred from homology"/>
<dbReference type="CDD" id="cd02947">
    <property type="entry name" value="TRX_family"/>
    <property type="match status" value="1"/>
</dbReference>
<dbReference type="PRINTS" id="PR00421">
    <property type="entry name" value="THIOREDOXIN"/>
</dbReference>
<dbReference type="Gene3D" id="3.40.30.10">
    <property type="entry name" value="Glutaredoxin"/>
    <property type="match status" value="1"/>
</dbReference>
<organism evidence="12 13">
    <name type="scientific">Hydrogeniiclostridium mannosilyticum</name>
    <dbReference type="NCBI Taxonomy" id="2764322"/>
    <lineage>
        <taxon>Bacteria</taxon>
        <taxon>Bacillati</taxon>
        <taxon>Bacillota</taxon>
        <taxon>Clostridia</taxon>
        <taxon>Eubacteriales</taxon>
        <taxon>Acutalibacteraceae</taxon>
        <taxon>Hydrogeniiclostridium</taxon>
    </lineage>
</organism>
<comment type="caution">
    <text evidence="12">The sequence shown here is derived from an EMBL/GenBank/DDBJ whole genome shotgun (WGS) entry which is preliminary data.</text>
</comment>
<evidence type="ECO:0000259" key="11">
    <source>
        <dbReference type="PROSITE" id="PS51352"/>
    </source>
</evidence>
<evidence type="ECO:0000256" key="2">
    <source>
        <dbReference type="ARBA" id="ARBA00020570"/>
    </source>
</evidence>
<dbReference type="NCBIfam" id="TIGR01068">
    <property type="entry name" value="thioredoxin"/>
    <property type="match status" value="1"/>
</dbReference>
<dbReference type="InterPro" id="IPR036249">
    <property type="entry name" value="Thioredoxin-like_sf"/>
</dbReference>
<dbReference type="Pfam" id="PF00085">
    <property type="entry name" value="Thioredoxin"/>
    <property type="match status" value="1"/>
</dbReference>
<feature type="active site" description="Nucleophile" evidence="9">
    <location>
        <position position="31"/>
    </location>
</feature>
<evidence type="ECO:0000256" key="1">
    <source>
        <dbReference type="ARBA" id="ARBA00008987"/>
    </source>
</evidence>
<feature type="domain" description="Thioredoxin" evidence="11">
    <location>
        <begin position="1"/>
        <end position="107"/>
    </location>
</feature>
<name>A0A328UHX2_9FIRM</name>
<keyword evidence="5 10" id="KW-1015">Disulfide bond</keyword>
<evidence type="ECO:0000256" key="4">
    <source>
        <dbReference type="ARBA" id="ARBA00022982"/>
    </source>
</evidence>
<gene>
    <name evidence="12" type="primary">trxA</name>
    <name evidence="12" type="ORF">DPQ25_03045</name>
</gene>
<dbReference type="InterPro" id="IPR013766">
    <property type="entry name" value="Thioredoxin_domain"/>
</dbReference>
<dbReference type="GO" id="GO:0015035">
    <property type="term" value="F:protein-disulfide reductase activity"/>
    <property type="evidence" value="ECO:0007669"/>
    <property type="project" value="UniProtKB-UniRule"/>
</dbReference>
<dbReference type="RefSeq" id="WP_112332022.1">
    <property type="nucleotide sequence ID" value="NZ_JADPHD010000001.1"/>
</dbReference>